<proteinExistence type="predicted"/>
<dbReference type="InterPro" id="IPR036388">
    <property type="entry name" value="WH-like_DNA-bd_sf"/>
</dbReference>
<evidence type="ECO:0000259" key="3">
    <source>
        <dbReference type="PROSITE" id="PS50043"/>
    </source>
</evidence>
<dbReference type="RefSeq" id="WP_191208008.1">
    <property type="nucleotide sequence ID" value="NZ_BAABKL010000039.1"/>
</dbReference>
<dbReference type="AlphaFoldDB" id="A0A927EVK2"/>
<dbReference type="PANTHER" id="PTHR43214">
    <property type="entry name" value="TWO-COMPONENT RESPONSE REGULATOR"/>
    <property type="match status" value="1"/>
</dbReference>
<feature type="region of interest" description="Disordered" evidence="2">
    <location>
        <begin position="318"/>
        <end position="348"/>
    </location>
</feature>
<dbReference type="PROSITE" id="PS00622">
    <property type="entry name" value="HTH_LUXR_1"/>
    <property type="match status" value="1"/>
</dbReference>
<organism evidence="4 5">
    <name type="scientific">Streptomyces chumphonensis</name>
    <dbReference type="NCBI Taxonomy" id="1214925"/>
    <lineage>
        <taxon>Bacteria</taxon>
        <taxon>Bacillati</taxon>
        <taxon>Actinomycetota</taxon>
        <taxon>Actinomycetes</taxon>
        <taxon>Kitasatosporales</taxon>
        <taxon>Streptomycetaceae</taxon>
        <taxon>Streptomyces</taxon>
    </lineage>
</organism>
<gene>
    <name evidence="4" type="ORF">IF129_04235</name>
</gene>
<dbReference type="EMBL" id="JACXYU010000001">
    <property type="protein sequence ID" value="MBD3930774.1"/>
    <property type="molecule type" value="Genomic_DNA"/>
</dbReference>
<dbReference type="GO" id="GO:0003677">
    <property type="term" value="F:DNA binding"/>
    <property type="evidence" value="ECO:0007669"/>
    <property type="project" value="UniProtKB-KW"/>
</dbReference>
<accession>A0A927EVK2</accession>
<keyword evidence="5" id="KW-1185">Reference proteome</keyword>
<evidence type="ECO:0000313" key="5">
    <source>
        <dbReference type="Proteomes" id="UP000632289"/>
    </source>
</evidence>
<evidence type="ECO:0000256" key="1">
    <source>
        <dbReference type="ARBA" id="ARBA00023125"/>
    </source>
</evidence>
<name>A0A927EVK2_9ACTN</name>
<dbReference type="Pfam" id="PF00196">
    <property type="entry name" value="GerE"/>
    <property type="match status" value="1"/>
</dbReference>
<comment type="caution">
    <text evidence="4">The sequence shown here is derived from an EMBL/GenBank/DDBJ whole genome shotgun (WGS) entry which is preliminary data.</text>
</comment>
<feature type="domain" description="HTH luxR-type" evidence="3">
    <location>
        <begin position="348"/>
        <end position="413"/>
    </location>
</feature>
<dbReference type="CDD" id="cd06170">
    <property type="entry name" value="LuxR_C_like"/>
    <property type="match status" value="1"/>
</dbReference>
<dbReference type="GO" id="GO:0006355">
    <property type="term" value="P:regulation of DNA-templated transcription"/>
    <property type="evidence" value="ECO:0007669"/>
    <property type="project" value="InterPro"/>
</dbReference>
<reference evidence="4" key="1">
    <citation type="submission" date="2020-09" db="EMBL/GenBank/DDBJ databases">
        <title>Secondary metabolite and genome analysis of marine Streptomyces chumphonensis KK1-2T.</title>
        <authorList>
            <person name="Phongsopitanun W."/>
            <person name="Kanchanasin P."/>
            <person name="Pittayakhajonwut P."/>
            <person name="Suwanborirux K."/>
            <person name="Tanasupawat S."/>
        </authorList>
    </citation>
    <scope>NUCLEOTIDE SEQUENCE</scope>
    <source>
        <strain evidence="4">KK1-2</strain>
    </source>
</reference>
<dbReference type="InterPro" id="IPR000792">
    <property type="entry name" value="Tscrpt_reg_LuxR_C"/>
</dbReference>
<dbReference type="PANTHER" id="PTHR43214:SF43">
    <property type="entry name" value="TWO-COMPONENT RESPONSE REGULATOR"/>
    <property type="match status" value="1"/>
</dbReference>
<dbReference type="Gene3D" id="1.10.10.10">
    <property type="entry name" value="Winged helix-like DNA-binding domain superfamily/Winged helix DNA-binding domain"/>
    <property type="match status" value="1"/>
</dbReference>
<dbReference type="PROSITE" id="PS50043">
    <property type="entry name" value="HTH_LUXR_2"/>
    <property type="match status" value="1"/>
</dbReference>
<keyword evidence="1" id="KW-0238">DNA-binding</keyword>
<dbReference type="SMART" id="SM00421">
    <property type="entry name" value="HTH_LUXR"/>
    <property type="match status" value="1"/>
</dbReference>
<dbReference type="Proteomes" id="UP000632289">
    <property type="component" value="Unassembled WGS sequence"/>
</dbReference>
<evidence type="ECO:0000313" key="4">
    <source>
        <dbReference type="EMBL" id="MBD3930774.1"/>
    </source>
</evidence>
<sequence>MTLSERDDGPARQVADAERVLRDTPLGGPTVGRLARALRTLAHAGEPRRAVTRCAELQDLAARRGVPGWVAVFGTLHAELLLRQGRVRDAERPALTALSCLPGDDGDDGDAFVLAPTAALVLARTGMGRHAAAARMLARPVRTELLGSVPGTAYLRARGRHALATGQPHAALTDFLEAGRLARLRGADRPSVLPWRSDAALALARIGEPVQAEQLARQQLAGPEGCVPWVRGVALRAWAGSVEPRRRIGLLEQSADALGRSGDRLELARTLVDLASALRAQGVSGRAGALARRAWGLAQACGAEALCAAIDPGAAGRPAPLPRPVGARGGPPPEPGRTGAGTGGTDEGARAAALLSASERRVAALAAHGYTNREIASRLYVTVSTVEQHLTRVYRKLDISRRQELPLDLRPESDLELTVR</sequence>
<evidence type="ECO:0000256" key="2">
    <source>
        <dbReference type="SAM" id="MobiDB-lite"/>
    </source>
</evidence>
<protein>
    <submittedName>
        <fullName evidence="4">Helix-turn-helix transcriptional regulator</fullName>
    </submittedName>
</protein>
<dbReference type="InterPro" id="IPR016032">
    <property type="entry name" value="Sig_transdc_resp-reg_C-effctor"/>
</dbReference>
<dbReference type="PRINTS" id="PR00038">
    <property type="entry name" value="HTHLUXR"/>
</dbReference>
<dbReference type="SUPFAM" id="SSF46894">
    <property type="entry name" value="C-terminal effector domain of the bipartite response regulators"/>
    <property type="match status" value="1"/>
</dbReference>
<dbReference type="InterPro" id="IPR039420">
    <property type="entry name" value="WalR-like"/>
</dbReference>